<proteinExistence type="predicted"/>
<organism evidence="3 4">
    <name type="scientific">Rhizoctonia solani</name>
    <dbReference type="NCBI Taxonomy" id="456999"/>
    <lineage>
        <taxon>Eukaryota</taxon>
        <taxon>Fungi</taxon>
        <taxon>Dikarya</taxon>
        <taxon>Basidiomycota</taxon>
        <taxon>Agaricomycotina</taxon>
        <taxon>Agaricomycetes</taxon>
        <taxon>Cantharellales</taxon>
        <taxon>Ceratobasidiaceae</taxon>
        <taxon>Rhizoctonia</taxon>
    </lineage>
</organism>
<evidence type="ECO:0000313" key="2">
    <source>
        <dbReference type="EMBL" id="KAF8698283.1"/>
    </source>
</evidence>
<dbReference type="EMBL" id="JACYCC010000218">
    <property type="protein sequence ID" value="KAF8671539.1"/>
    <property type="molecule type" value="Genomic_DNA"/>
</dbReference>
<protein>
    <submittedName>
        <fullName evidence="3">Uncharacterized protein</fullName>
    </submittedName>
</protein>
<evidence type="ECO:0000313" key="3">
    <source>
        <dbReference type="EMBL" id="KAF8751101.1"/>
    </source>
</evidence>
<evidence type="ECO:0000313" key="4">
    <source>
        <dbReference type="Proteomes" id="UP000614334"/>
    </source>
</evidence>
<dbReference type="Proteomes" id="UP000614334">
    <property type="component" value="Unassembled WGS sequence"/>
</dbReference>
<evidence type="ECO:0000313" key="1">
    <source>
        <dbReference type="EMBL" id="KAF8671539.1"/>
    </source>
</evidence>
<gene>
    <name evidence="3" type="ORF">RHS01_08638</name>
    <name evidence="2" type="ORF">RHS03_07565</name>
    <name evidence="1" type="ORF">RHS04_08234</name>
</gene>
<dbReference type="AlphaFoldDB" id="A0A8H7I6F5"/>
<sequence>MGSPGRFAGLLKTAAIRVPRPGGRRLGGTDTDGEQVIEGDVQPPVAAASVMDGLGTLHVMGMAMLDT</sequence>
<dbReference type="EMBL" id="JACYCF010000018">
    <property type="protein sequence ID" value="KAF8751101.1"/>
    <property type="molecule type" value="Genomic_DNA"/>
</dbReference>
<reference evidence="3" key="1">
    <citation type="submission" date="2020-09" db="EMBL/GenBank/DDBJ databases">
        <title>Comparative genome analyses of four rice-infecting Rhizoctonia solani isolates reveal extensive enrichment of homogalacturonan modification genes.</title>
        <authorList>
            <person name="Lee D.-Y."/>
            <person name="Jeon J."/>
            <person name="Kim K.-T."/>
            <person name="Cheong K."/>
            <person name="Song H."/>
            <person name="Choi G."/>
            <person name="Ko J."/>
            <person name="Opiyo S.O."/>
            <person name="Zuo S."/>
            <person name="Madhav S."/>
            <person name="Lee Y.-H."/>
            <person name="Wang G.-L."/>
        </authorList>
    </citation>
    <scope>NUCLEOTIDE SEQUENCE</scope>
    <source>
        <strain evidence="3">AG1-IA B2</strain>
        <strain evidence="2">AG1-IA WGL</strain>
        <strain evidence="1">AG1-IA YN-7</strain>
    </source>
</reference>
<dbReference type="Proteomes" id="UP000650582">
    <property type="component" value="Unassembled WGS sequence"/>
</dbReference>
<name>A0A8H7I6F5_9AGAM</name>
<dbReference type="Proteomes" id="UP000602905">
    <property type="component" value="Unassembled WGS sequence"/>
</dbReference>
<accession>A0A8H7I6F5</accession>
<comment type="caution">
    <text evidence="3">The sequence shown here is derived from an EMBL/GenBank/DDBJ whole genome shotgun (WGS) entry which is preliminary data.</text>
</comment>
<dbReference type="EMBL" id="JACYCD010000265">
    <property type="protein sequence ID" value="KAF8698283.1"/>
    <property type="molecule type" value="Genomic_DNA"/>
</dbReference>